<organism evidence="1 2">
    <name type="scientific">Saccharothrix syringae</name>
    <name type="common">Nocardiopsis syringae</name>
    <dbReference type="NCBI Taxonomy" id="103733"/>
    <lineage>
        <taxon>Bacteria</taxon>
        <taxon>Bacillati</taxon>
        <taxon>Actinomycetota</taxon>
        <taxon>Actinomycetes</taxon>
        <taxon>Pseudonocardiales</taxon>
        <taxon>Pseudonocardiaceae</taxon>
        <taxon>Saccharothrix</taxon>
    </lineage>
</organism>
<accession>A0A5Q0HAI8</accession>
<protein>
    <submittedName>
        <fullName evidence="1">Uncharacterized protein</fullName>
    </submittedName>
</protein>
<dbReference type="OrthoDB" id="3692330at2"/>
<name>A0A5Q0HAI8_SACSY</name>
<evidence type="ECO:0000313" key="1">
    <source>
        <dbReference type="EMBL" id="QFZ23256.1"/>
    </source>
</evidence>
<dbReference type="EMBL" id="CP034550">
    <property type="protein sequence ID" value="QFZ23256.1"/>
    <property type="molecule type" value="Genomic_DNA"/>
</dbReference>
<dbReference type="KEGG" id="ssyi:EKG83_42675"/>
<evidence type="ECO:0000313" key="2">
    <source>
        <dbReference type="Proteomes" id="UP000325787"/>
    </source>
</evidence>
<dbReference type="RefSeq" id="WP_153278781.1">
    <property type="nucleotide sequence ID" value="NZ_CP034550.1"/>
</dbReference>
<gene>
    <name evidence="1" type="ORF">EKG83_42675</name>
</gene>
<keyword evidence="2" id="KW-1185">Reference proteome</keyword>
<proteinExistence type="predicted"/>
<dbReference type="Proteomes" id="UP000325787">
    <property type="component" value="Chromosome"/>
</dbReference>
<dbReference type="AlphaFoldDB" id="A0A5Q0HAI8"/>
<reference evidence="2" key="1">
    <citation type="journal article" date="2021" name="Curr. Microbiol.">
        <title>Complete genome of nocamycin-producing strain Saccharothrix syringae NRRL B-16468 reveals the biosynthetic potential for secondary metabolites.</title>
        <authorList>
            <person name="Mo X."/>
            <person name="Yang S."/>
        </authorList>
    </citation>
    <scope>NUCLEOTIDE SEQUENCE [LARGE SCALE GENOMIC DNA]</scope>
    <source>
        <strain evidence="2">ATCC 51364 / DSM 43886 / JCM 6844 / KCTC 9398 / NBRC 14523 / NRRL B-16468 / INA 2240</strain>
    </source>
</reference>
<sequence length="131" mass="14655">MRRALVVGRTERKRGRHRWLAVLPAALVLGVAVRVVASDPVGYGVPFWPFATPSDRAEDRVMVELTTTARALRSLDAVPRAITRGDDVEVLQSREDAGRLWLRVRLRVPDGVRCREVGVTDARVTSRRVDC</sequence>